<dbReference type="SUPFAM" id="SSF56112">
    <property type="entry name" value="Protein kinase-like (PK-like)"/>
    <property type="match status" value="1"/>
</dbReference>
<dbReference type="InterPro" id="IPR011009">
    <property type="entry name" value="Kinase-like_dom_sf"/>
</dbReference>
<evidence type="ECO:0000313" key="2">
    <source>
        <dbReference type="EMBL" id="GJT46163.1"/>
    </source>
</evidence>
<comment type="caution">
    <text evidence="2">The sequence shown here is derived from an EMBL/GenBank/DDBJ whole genome shotgun (WGS) entry which is preliminary data.</text>
</comment>
<keyword evidence="3" id="KW-1185">Reference proteome</keyword>
<dbReference type="PANTHER" id="PTHR27003:SF383">
    <property type="entry name" value="TYROSINE-PROTEIN KINASE, NON-RECEPTOR JAK_TYK2-RELATED"/>
    <property type="match status" value="1"/>
</dbReference>
<dbReference type="Gene3D" id="1.10.510.10">
    <property type="entry name" value="Transferase(Phosphotransferase) domain 1"/>
    <property type="match status" value="1"/>
</dbReference>
<dbReference type="EMBL" id="BQNB010015961">
    <property type="protein sequence ID" value="GJT46163.1"/>
    <property type="molecule type" value="Genomic_DNA"/>
</dbReference>
<dbReference type="Proteomes" id="UP001151760">
    <property type="component" value="Unassembled WGS sequence"/>
</dbReference>
<reference evidence="2" key="1">
    <citation type="journal article" date="2022" name="Int. J. Mol. Sci.">
        <title>Draft Genome of Tanacetum Coccineum: Genomic Comparison of Closely Related Tanacetum-Family Plants.</title>
        <authorList>
            <person name="Yamashiro T."/>
            <person name="Shiraishi A."/>
            <person name="Nakayama K."/>
            <person name="Satake H."/>
        </authorList>
    </citation>
    <scope>NUCLEOTIDE SEQUENCE</scope>
</reference>
<dbReference type="InterPro" id="IPR000719">
    <property type="entry name" value="Prot_kinase_dom"/>
</dbReference>
<protein>
    <submittedName>
        <fullName evidence="2">Kinase-like domain, phloem protein 2-like protein</fullName>
    </submittedName>
</protein>
<feature type="domain" description="Protein kinase" evidence="1">
    <location>
        <begin position="26"/>
        <end position="305"/>
    </location>
</feature>
<evidence type="ECO:0000259" key="1">
    <source>
        <dbReference type="PROSITE" id="PS50011"/>
    </source>
</evidence>
<reference evidence="2" key="2">
    <citation type="submission" date="2022-01" db="EMBL/GenBank/DDBJ databases">
        <authorList>
            <person name="Yamashiro T."/>
            <person name="Shiraishi A."/>
            <person name="Satake H."/>
            <person name="Nakayama K."/>
        </authorList>
    </citation>
    <scope>NUCLEOTIDE SEQUENCE</scope>
</reference>
<accession>A0ABQ5E5Q4</accession>
<proteinExistence type="predicted"/>
<dbReference type="PROSITE" id="PS50011">
    <property type="entry name" value="PROTEIN_KINASE_DOM"/>
    <property type="match status" value="1"/>
</dbReference>
<dbReference type="InterPro" id="IPR001245">
    <property type="entry name" value="Ser-Thr/Tyr_kinase_cat_dom"/>
</dbReference>
<evidence type="ECO:0000313" key="3">
    <source>
        <dbReference type="Proteomes" id="UP001151760"/>
    </source>
</evidence>
<organism evidence="2 3">
    <name type="scientific">Tanacetum coccineum</name>
    <dbReference type="NCBI Taxonomy" id="301880"/>
    <lineage>
        <taxon>Eukaryota</taxon>
        <taxon>Viridiplantae</taxon>
        <taxon>Streptophyta</taxon>
        <taxon>Embryophyta</taxon>
        <taxon>Tracheophyta</taxon>
        <taxon>Spermatophyta</taxon>
        <taxon>Magnoliopsida</taxon>
        <taxon>eudicotyledons</taxon>
        <taxon>Gunneridae</taxon>
        <taxon>Pentapetalae</taxon>
        <taxon>asterids</taxon>
        <taxon>campanulids</taxon>
        <taxon>Asterales</taxon>
        <taxon>Asteraceae</taxon>
        <taxon>Asteroideae</taxon>
        <taxon>Anthemideae</taxon>
        <taxon>Anthemidinae</taxon>
        <taxon>Tanacetum</taxon>
    </lineage>
</organism>
<dbReference type="Pfam" id="PF07714">
    <property type="entry name" value="PK_Tyr_Ser-Thr"/>
    <property type="match status" value="1"/>
</dbReference>
<name>A0ABQ5E5Q4_9ASTR</name>
<dbReference type="Gene3D" id="3.30.200.20">
    <property type="entry name" value="Phosphorylase Kinase, domain 1"/>
    <property type="match status" value="1"/>
</dbReference>
<dbReference type="PANTHER" id="PTHR27003">
    <property type="entry name" value="OS07G0166700 PROTEIN"/>
    <property type="match status" value="1"/>
</dbReference>
<gene>
    <name evidence="2" type="ORF">Tco_0954878</name>
</gene>
<sequence>MSSVNHDEFAHLKIPLESILTATSNFSAENLTEKADFGNAYMGQILWSDELIQIDARRFNKDEWDDEKEQQFWMEISLLSTLRHKNLVSLVGFCDENGEKIIIIKYESYGSLENYLSNPMYLTWVRRLEICICVANALSYVHYGNPHDLSIIHRNIDSNAILLNDNFEPKLSEFKLSMKTKASQRHDSFHVDKVWDKEGYTDPTYIKTKCVSHKSDIYSFGVVMFELLCGRKSVISNDTSKYLAPVAITHYREKRLEYIIDWDLWIQMDWESFNIFAETAYDCLNEEPSQRPNIDEIVPKLEKALKLACENRPVRSLLFSSIFLL</sequence>
<dbReference type="PIRSF" id="PIRSF000654">
    <property type="entry name" value="Integrin-linked_kinase"/>
    <property type="match status" value="1"/>
</dbReference>
<dbReference type="InterPro" id="IPR045272">
    <property type="entry name" value="ANXUR1/2-like"/>
</dbReference>